<protein>
    <submittedName>
        <fullName evidence="8">5393_t:CDS:1</fullName>
    </submittedName>
</protein>
<dbReference type="InterPro" id="IPR036852">
    <property type="entry name" value="Peptidase_S8/S53_dom_sf"/>
</dbReference>
<feature type="domain" description="Peptidase S8/S53" evidence="7">
    <location>
        <begin position="174"/>
        <end position="279"/>
    </location>
</feature>
<keyword evidence="3" id="KW-0378">Hydrolase</keyword>
<keyword evidence="6" id="KW-0812">Transmembrane</keyword>
<evidence type="ECO:0000313" key="9">
    <source>
        <dbReference type="Proteomes" id="UP000789706"/>
    </source>
</evidence>
<keyword evidence="2" id="KW-0645">Protease</keyword>
<evidence type="ECO:0000259" key="7">
    <source>
        <dbReference type="Pfam" id="PF00082"/>
    </source>
</evidence>
<evidence type="ECO:0000256" key="3">
    <source>
        <dbReference type="ARBA" id="ARBA00022801"/>
    </source>
</evidence>
<dbReference type="InterPro" id="IPR000209">
    <property type="entry name" value="Peptidase_S8/S53_dom"/>
</dbReference>
<evidence type="ECO:0000256" key="5">
    <source>
        <dbReference type="PROSITE-ProRule" id="PRU01240"/>
    </source>
</evidence>
<comment type="similarity">
    <text evidence="1 5">Belongs to the peptidase S8 family.</text>
</comment>
<evidence type="ECO:0000256" key="1">
    <source>
        <dbReference type="ARBA" id="ARBA00011073"/>
    </source>
</evidence>
<name>A0A9N8VCJ1_9GLOM</name>
<evidence type="ECO:0000256" key="4">
    <source>
        <dbReference type="ARBA" id="ARBA00022825"/>
    </source>
</evidence>
<dbReference type="InterPro" id="IPR050131">
    <property type="entry name" value="Peptidase_S8_subtilisin-like"/>
</dbReference>
<dbReference type="GO" id="GO:0004252">
    <property type="term" value="F:serine-type endopeptidase activity"/>
    <property type="evidence" value="ECO:0007669"/>
    <property type="project" value="InterPro"/>
</dbReference>
<evidence type="ECO:0000256" key="2">
    <source>
        <dbReference type="ARBA" id="ARBA00022670"/>
    </source>
</evidence>
<feature type="transmembrane region" description="Helical" evidence="6">
    <location>
        <begin position="6"/>
        <end position="24"/>
    </location>
</feature>
<evidence type="ECO:0000313" key="8">
    <source>
        <dbReference type="EMBL" id="CAG8445960.1"/>
    </source>
</evidence>
<keyword evidence="6" id="KW-1133">Transmembrane helix</keyword>
<dbReference type="Proteomes" id="UP000789706">
    <property type="component" value="Unassembled WGS sequence"/>
</dbReference>
<keyword evidence="9" id="KW-1185">Reference proteome</keyword>
<evidence type="ECO:0000256" key="6">
    <source>
        <dbReference type="SAM" id="Phobius"/>
    </source>
</evidence>
<organism evidence="8 9">
    <name type="scientific">Diversispora eburnea</name>
    <dbReference type="NCBI Taxonomy" id="1213867"/>
    <lineage>
        <taxon>Eukaryota</taxon>
        <taxon>Fungi</taxon>
        <taxon>Fungi incertae sedis</taxon>
        <taxon>Mucoromycota</taxon>
        <taxon>Glomeromycotina</taxon>
        <taxon>Glomeromycetes</taxon>
        <taxon>Diversisporales</taxon>
        <taxon>Diversisporaceae</taxon>
        <taxon>Diversispora</taxon>
    </lineage>
</organism>
<accession>A0A9N8VCJ1</accession>
<comment type="caution">
    <text evidence="8">The sequence shown here is derived from an EMBL/GenBank/DDBJ whole genome shotgun (WGS) entry which is preliminary data.</text>
</comment>
<keyword evidence="4" id="KW-0720">Serine protease</keyword>
<dbReference type="Pfam" id="PF00082">
    <property type="entry name" value="Peptidase_S8"/>
    <property type="match status" value="1"/>
</dbReference>
<keyword evidence="6" id="KW-0472">Membrane</keyword>
<dbReference type="Gene3D" id="3.40.50.200">
    <property type="entry name" value="Peptidase S8/S53 domain"/>
    <property type="match status" value="1"/>
</dbReference>
<reference evidence="8" key="1">
    <citation type="submission" date="2021-06" db="EMBL/GenBank/DDBJ databases">
        <authorList>
            <person name="Kallberg Y."/>
            <person name="Tangrot J."/>
            <person name="Rosling A."/>
        </authorList>
    </citation>
    <scope>NUCLEOTIDE SEQUENCE</scope>
    <source>
        <strain evidence="8">AZ414A</strain>
    </source>
</reference>
<proteinExistence type="inferred from homology"/>
<dbReference type="PANTHER" id="PTHR43806">
    <property type="entry name" value="PEPTIDASE S8"/>
    <property type="match status" value="1"/>
</dbReference>
<dbReference type="OrthoDB" id="206201at2759"/>
<comment type="caution">
    <text evidence="5">Lacks conserved residue(s) required for the propagation of feature annotation.</text>
</comment>
<dbReference type="GO" id="GO:0005615">
    <property type="term" value="C:extracellular space"/>
    <property type="evidence" value="ECO:0007669"/>
    <property type="project" value="TreeGrafter"/>
</dbReference>
<dbReference type="AlphaFoldDB" id="A0A9N8VCJ1"/>
<dbReference type="SUPFAM" id="SSF52743">
    <property type="entry name" value="Subtilisin-like"/>
    <property type="match status" value="1"/>
</dbReference>
<gene>
    <name evidence="8" type="ORF">DEBURN_LOCUS1794</name>
</gene>
<dbReference type="PANTHER" id="PTHR43806:SF11">
    <property type="entry name" value="CEREVISIN-RELATED"/>
    <property type="match status" value="1"/>
</dbReference>
<dbReference type="EMBL" id="CAJVPK010000087">
    <property type="protein sequence ID" value="CAG8445960.1"/>
    <property type="molecule type" value="Genomic_DNA"/>
</dbReference>
<sequence>MENYKLIIKLIFVIIVIFAFANQIESLAIKNKKNCPKLTERGQNNTSETYIVLLTNPKVESSSVNDNNKYDDKFIKEHFKMLKDCFDLNIIKPGSTFIAASLINPKTVVDFSIPRCILGYIANLSENTARYLKNRSEVSVIEKDSKIKIADVQFNPPSWFGTFCAGCPNIDDNSHGTSVASISNALDSAVATLADNGIHVIAAAGNEYKADACAKSPAGSKRVITVGALNTYNNYLADFTNIGSCVTLFAPGVNVPCAGLGSSNVISKSGTSQAAPHVADTE</sequence>
<dbReference type="PROSITE" id="PS51892">
    <property type="entry name" value="SUBTILASE"/>
    <property type="match status" value="1"/>
</dbReference>
<dbReference type="GO" id="GO:0006508">
    <property type="term" value="P:proteolysis"/>
    <property type="evidence" value="ECO:0007669"/>
    <property type="project" value="UniProtKB-KW"/>
</dbReference>